<evidence type="ECO:0000256" key="3">
    <source>
        <dbReference type="ARBA" id="ARBA00022448"/>
    </source>
</evidence>
<dbReference type="PANTHER" id="PTHR31344:SF0">
    <property type="entry name" value="NUCLEAR PORE COMPLEX PROTEIN NUP205"/>
    <property type="match status" value="1"/>
</dbReference>
<dbReference type="GO" id="GO:0005643">
    <property type="term" value="C:nuclear pore"/>
    <property type="evidence" value="ECO:0007669"/>
    <property type="project" value="InterPro"/>
</dbReference>
<evidence type="ECO:0000313" key="5">
    <source>
        <dbReference type="EMBL" id="KAK3274720.1"/>
    </source>
</evidence>
<proteinExistence type="inferred from homology"/>
<accession>A0AAE0GAK0</accession>
<dbReference type="InterPro" id="IPR021827">
    <property type="entry name" value="Nup186/Nup192/Nup205"/>
</dbReference>
<dbReference type="Proteomes" id="UP001190700">
    <property type="component" value="Unassembled WGS sequence"/>
</dbReference>
<evidence type="ECO:0008006" key="7">
    <source>
        <dbReference type="Google" id="ProtNLM"/>
    </source>
</evidence>
<dbReference type="EMBL" id="LGRX02007560">
    <property type="protein sequence ID" value="KAK3274720.1"/>
    <property type="molecule type" value="Genomic_DNA"/>
</dbReference>
<organism evidence="5 6">
    <name type="scientific">Cymbomonas tetramitiformis</name>
    <dbReference type="NCBI Taxonomy" id="36881"/>
    <lineage>
        <taxon>Eukaryota</taxon>
        <taxon>Viridiplantae</taxon>
        <taxon>Chlorophyta</taxon>
        <taxon>Pyramimonadophyceae</taxon>
        <taxon>Pyramimonadales</taxon>
        <taxon>Pyramimonadaceae</taxon>
        <taxon>Cymbomonas</taxon>
    </lineage>
</organism>
<keyword evidence="3" id="KW-0813">Transport</keyword>
<dbReference type="Pfam" id="PF11894">
    <property type="entry name" value="Nup192"/>
    <property type="match status" value="3"/>
</dbReference>
<comment type="similarity">
    <text evidence="2">Belongs to the NUP186/NUP192/NUP205 family.</text>
</comment>
<gene>
    <name evidence="5" type="ORF">CYMTET_17110</name>
</gene>
<reference evidence="5 6" key="1">
    <citation type="journal article" date="2015" name="Genome Biol. Evol.">
        <title>Comparative Genomics of a Bacterivorous Green Alga Reveals Evolutionary Causalities and Consequences of Phago-Mixotrophic Mode of Nutrition.</title>
        <authorList>
            <person name="Burns J.A."/>
            <person name="Paasch A."/>
            <person name="Narechania A."/>
            <person name="Kim E."/>
        </authorList>
    </citation>
    <scope>NUCLEOTIDE SEQUENCE [LARGE SCALE GENOMIC DNA]</scope>
    <source>
        <strain evidence="5 6">PLY_AMNH</strain>
    </source>
</reference>
<dbReference type="SUPFAM" id="SSF48371">
    <property type="entry name" value="ARM repeat"/>
    <property type="match status" value="1"/>
</dbReference>
<evidence type="ECO:0000256" key="1">
    <source>
        <dbReference type="ARBA" id="ARBA00004123"/>
    </source>
</evidence>
<protein>
    <recommendedName>
        <fullName evidence="7">Nuclear pore complex protein Nup205</fullName>
    </recommendedName>
</protein>
<dbReference type="PANTHER" id="PTHR31344">
    <property type="entry name" value="NUCLEAR PORE COMPLEX PROTEIN NUP205"/>
    <property type="match status" value="1"/>
</dbReference>
<evidence type="ECO:0000313" key="6">
    <source>
        <dbReference type="Proteomes" id="UP001190700"/>
    </source>
</evidence>
<comment type="subcellular location">
    <subcellularLocation>
        <location evidence="1">Nucleus</location>
    </subcellularLocation>
</comment>
<keyword evidence="6" id="KW-1185">Reference proteome</keyword>
<dbReference type="InterPro" id="IPR016024">
    <property type="entry name" value="ARM-type_fold"/>
</dbReference>
<comment type="caution">
    <text evidence="5">The sequence shown here is derived from an EMBL/GenBank/DDBJ whole genome shotgun (WGS) entry which is preliminary data.</text>
</comment>
<evidence type="ECO:0000256" key="2">
    <source>
        <dbReference type="ARBA" id="ARBA00005892"/>
    </source>
</evidence>
<evidence type="ECO:0000256" key="4">
    <source>
        <dbReference type="ARBA" id="ARBA00023242"/>
    </source>
</evidence>
<name>A0AAE0GAK0_9CHLO</name>
<keyword evidence="4" id="KW-0539">Nucleus</keyword>
<sequence>MWNFKNLHDIIDTVDSGASLVSELRSHQASFLDIFADYAPKAEVDRAAIRGGRFTDANGGPIRLSEPAIAMVEKLSDALDLNEKLVVELLQATQSLGSGIEDDVQMLEKCAAGFYFEDRRCLLECIMAVLEYDPRDEEVERFVQELLTFVGRDGQTLIQRLIQQIRKSLQENTAATSVLPNIVDLRTPRFQERPWKFAQNEECTTLCKCLFFATYHIQSLLRPSDIKELAQLAKDQGGQWENSAKDDHFHSRTEQGFTVILALLNALNPKWSSTQESLKRWQSLAPDFYKSLARDSELDRILGSQAGPPGKANAYIATMEFAWGFVLGSASEETRATQTMLRTSNQAFPFLGQIMSCQSFVDDGNRNEHYTFTIHNLVCAFLQSKVAVPVVQELRNDLDIKPHPSEALPGLLTLLGKIYTDFPAFACGCGQALWEFLDFFHQESLKKVQKAVFFPYLELLTALVSQGHCVITSDGETPSEKVVWDFTLRDDPNAYIGWKIFFQVIASVIEANSEELVGMAAAAELEHNLSRALEAYLKLLGKLVENTQPGEVEVYLRNNRLWPPAAQQLRSNNFPLDALFQFYCCGLPSSLRACVLDAIRALTNTNDRDKNQLEARNTWERLHHTNVIAELGTPGLPGGVHHAGQHQYPGVNHAGGLIPPVETVLAAPTLDLRHQLRQVESGQEEYPETLAFLCLLNRLVEATRGADAPSSDEGRQLLRYFYFVRDDVFYGNFRYRRPEQQWQLKVEALTFFRHLLDLLGPSFGAPQQELRATPPLGPGLGGGLMGGWAPGGQLGGPFLAGGRPVSEPVETPAPGRLVLEDMLQNSGESEMLRTLCAIVEHGYEEVEEQRWHGGPVGIEKERAVLAALQLLEAVFKKDEAFLRSLRESGAAEFCSPLHEVLRGDSRSRRLQKLLLFIHYPPDFDGGKIARSVVASMQVLATRIPNLAEVLLQVGGPALCENLHHGLQKVLVWALRQRYSRRATVDGEDPVEPEEGLLPRHVMELLLQRVDTPAPNMAHLLLGFDLQSMGRQQELDLRGSCLSQMLSMLQAEGDQYLHEDLSFLEQSVRMLYQLLSNPATAEPMWQLLHTPQNVRMLCEQLGQARRRLDDVEDKDRPSLLGLRRWLLQLVTLMLQMAQPEIPEEREVCEALLHKLFGERTLEDVQQDRLRGVQPMEQQHMLLLEIFEAFFQPLPRAPMMDNRTQDHMRTVEELLGSCQVGTESIRGVPIYDFNASSEKLQSVLSARLNEPGLNGDTRETLLDGADASLKYMKEYNHCVEAFQEQGELLKAWVILVEYSMYKCAPILEGMAGGCSLPALICAVLQGVLDALKAPDTTLCTTSLCRLAHTLMAMLQKLGLSATSALPLWSAAAPGGLLDNALVPRGGGGGAAVHHAESTVGSSRLLGLLRQLVGEAQAGLHAMRVNMGAVLQQTQQANSDEEGRTRMYATLLSYLQHCSAPGVRSIPPALLRELLAREQQAQQGATEAALGGALGEGREAAQGFQGAGVRGAMQAAGAEQERLREGNQAVLSVRHGAEMLLRQLCADAQREPQGAKSRQVAYSTLAALVGLDPSVEDVLYKQDMPRQWLEELAGAHPEARQEKLPVHDAQLALLLRLACLQRPAGAARLVQVGVLPMLSQCKLLTVDPSATMLWGTPSPTTHWYHELFASALRLVLALVAALPESEHVSRDVKVFVEKHERRLVRVLERALDQTPNPQVSHLVELHLVVGLLSRACAGPHPPAGATGFLGQELPASMDMLVQRFCQPPPVGIGPANKYACMLRELEMVPVEAAAVAQEKRAKAQRVAGLLRSLQGSLARYLYGKYGIRRSGAPPGLHSGNSMSTLADRPQEFLRAGRRGAAALGALTAPEETRPTLVLVTSFLEMVTTSMAEAVTARDALLQVLRAGPDEHHQQRHVDALARHVNITAGNITQMSQLASAARVLETELRTLADTAESLLSLIMSHLQHYLLAQPDTLGGRDELEDLKREQERVLQRLREVLTARTPVLGAELPFAAELISRAESINSCWGRYRAVLTAQQPVTPVQPLRQGPQSVWPPQA</sequence>